<dbReference type="InterPro" id="IPR036279">
    <property type="entry name" value="5-3_exonuclease_C_sf"/>
</dbReference>
<sequence length="864" mass="94021">MPFFRISLYKITGLHGLLKSIQKPCNLRKFKGQTFGVDAYGWLHRGTIACAIDLALDKHNTKYVDFAMNRVRMLLYFGVTPYLVFDGDNLPSKAGTETARAQRREESKKLGLELYRAGRVTEAHQELQKAVDVTPYMARLMIEELKKLEVQYVVAPYEADAQLVYLEKQGIINGIISEDSDLLVFGAKRLLSKLDKHGNCVEINRGDFTACRDISLIGWTDADFRLMCILSGCDYLANLPKMGLKTAYRNVRKYKTVEKILKMLQFEGNGTRVPPQYLEDFKRAELTFMHQLVFCPLARKLVTLSPLPEHMSLDSMPFVGADIEPDTAIGVACGDLDPMTKEPINLQPSYPERSRLLVSRRQTLPSSTELKPSKPIDSFFTPKRVPLGELDPNSLTPSPSQQRLIEANARRSWVASSAPTRGNVRRATSAFFPSNTGSPSTSSTRVFPPRTTKTPLSSDREKFLASASTVPKFQPAKRQRLCSDADETGAEAVAAALGTEKRSRFFAGAGKGTGTGTTVGTKSSGSAGFSNTNKARTKQAKRAGFGVFSDDVVEDIMLQLPDGVSQAESRDADGANDVPGDKASITQSKIEEGEKSLQTIGSSIADALLSHSVPVEEPTATATGLTQAMTGISTGGSDSQLSARLLEYEDEGRDDDGDACVNSSSCSLGLRDKFGYVESNKSEADHGTAARNERVYQNQHCGGEGGGGKIEKSPALHAAQQQQRQPSRMTALQRLGQSALYRSKSMCSLRTWTTSLTGEDEKDDNIKGEARGVDAVDDVGGVTLPRSGSCYSRPGDGGGRSLSAATMKHQSWGREDLIIPDSEGESEVELEVEVLNEGEEKGGRTEKGPAVDFKQFLFTGSGNG</sequence>
<evidence type="ECO:0000256" key="9">
    <source>
        <dbReference type="ARBA" id="ARBA00022842"/>
    </source>
</evidence>
<feature type="region of interest" description="Disordered" evidence="14">
    <location>
        <begin position="430"/>
        <end position="461"/>
    </location>
</feature>
<keyword evidence="18" id="KW-1185">Reference proteome</keyword>
<dbReference type="InterPro" id="IPR006086">
    <property type="entry name" value="XPG-I_dom"/>
</dbReference>
<keyword evidence="13" id="KW-0539">Nucleus</keyword>
<feature type="domain" description="XPG-I" evidence="15">
    <location>
        <begin position="146"/>
        <end position="216"/>
    </location>
</feature>
<dbReference type="InterPro" id="IPR044752">
    <property type="entry name" value="PIN-like_EXO1"/>
</dbReference>
<feature type="domain" description="XPG N-terminal" evidence="16">
    <location>
        <begin position="11"/>
        <end position="107"/>
    </location>
</feature>
<dbReference type="GO" id="GO:0035312">
    <property type="term" value="F:5'-3' DNA exonuclease activity"/>
    <property type="evidence" value="ECO:0007669"/>
    <property type="project" value="InterPro"/>
</dbReference>
<dbReference type="PROSITE" id="PS00841">
    <property type="entry name" value="XPG_1"/>
    <property type="match status" value="1"/>
</dbReference>
<dbReference type="GO" id="GO:0006281">
    <property type="term" value="P:DNA repair"/>
    <property type="evidence" value="ECO:0007669"/>
    <property type="project" value="UniProtKB-KW"/>
</dbReference>
<proteinExistence type="inferred from homology"/>
<dbReference type="PANTHER" id="PTHR11081">
    <property type="entry name" value="FLAP ENDONUCLEASE FAMILY MEMBER"/>
    <property type="match status" value="1"/>
</dbReference>
<dbReference type="Proteomes" id="UP000242791">
    <property type="component" value="Unassembled WGS sequence"/>
</dbReference>
<evidence type="ECO:0000256" key="12">
    <source>
        <dbReference type="ARBA" id="ARBA00023204"/>
    </source>
</evidence>
<dbReference type="GO" id="GO:0046872">
    <property type="term" value="F:metal ion binding"/>
    <property type="evidence" value="ECO:0007669"/>
    <property type="project" value="UniProtKB-KW"/>
</dbReference>
<evidence type="ECO:0000256" key="1">
    <source>
        <dbReference type="ARBA" id="ARBA00001946"/>
    </source>
</evidence>
<feature type="compositionally biased region" description="Low complexity" evidence="14">
    <location>
        <begin position="433"/>
        <end position="444"/>
    </location>
</feature>
<gene>
    <name evidence="17" type="ORF">ACJ73_04010</name>
</gene>
<dbReference type="SUPFAM" id="SSF88723">
    <property type="entry name" value="PIN domain-like"/>
    <property type="match status" value="1"/>
</dbReference>
<evidence type="ECO:0000313" key="17">
    <source>
        <dbReference type="EMBL" id="OJD24623.1"/>
    </source>
</evidence>
<evidence type="ECO:0000256" key="7">
    <source>
        <dbReference type="ARBA" id="ARBA00022801"/>
    </source>
</evidence>
<dbReference type="PRINTS" id="PR00853">
    <property type="entry name" value="XPGRADSUPER"/>
</dbReference>
<dbReference type="InterPro" id="IPR006084">
    <property type="entry name" value="XPG/Rad2"/>
</dbReference>
<evidence type="ECO:0000256" key="8">
    <source>
        <dbReference type="ARBA" id="ARBA00022839"/>
    </source>
</evidence>
<evidence type="ECO:0000259" key="16">
    <source>
        <dbReference type="SMART" id="SM00485"/>
    </source>
</evidence>
<dbReference type="GO" id="GO:0017108">
    <property type="term" value="F:5'-flap endonuclease activity"/>
    <property type="evidence" value="ECO:0007669"/>
    <property type="project" value="TreeGrafter"/>
</dbReference>
<evidence type="ECO:0000313" key="18">
    <source>
        <dbReference type="Proteomes" id="UP000242791"/>
    </source>
</evidence>
<evidence type="ECO:0000256" key="14">
    <source>
        <dbReference type="SAM" id="MobiDB-lite"/>
    </source>
</evidence>
<evidence type="ECO:0000259" key="15">
    <source>
        <dbReference type="SMART" id="SM00484"/>
    </source>
</evidence>
<comment type="similarity">
    <text evidence="3">Belongs to the XPG/RAD2 endonuclease family. EXO1 subfamily.</text>
</comment>
<keyword evidence="12" id="KW-0234">DNA repair</keyword>
<evidence type="ECO:0000256" key="10">
    <source>
        <dbReference type="ARBA" id="ARBA00022881"/>
    </source>
</evidence>
<evidence type="ECO:0000256" key="3">
    <source>
        <dbReference type="ARBA" id="ARBA00010563"/>
    </source>
</evidence>
<evidence type="ECO:0000256" key="11">
    <source>
        <dbReference type="ARBA" id="ARBA00023125"/>
    </source>
</evidence>
<evidence type="ECO:0000256" key="6">
    <source>
        <dbReference type="ARBA" id="ARBA00022763"/>
    </source>
</evidence>
<dbReference type="SMART" id="SM00279">
    <property type="entry name" value="HhH2"/>
    <property type="match status" value="1"/>
</dbReference>
<dbReference type="SMART" id="SM00485">
    <property type="entry name" value="XPGN"/>
    <property type="match status" value="1"/>
</dbReference>
<dbReference type="Gene3D" id="3.40.50.1010">
    <property type="entry name" value="5'-nuclease"/>
    <property type="match status" value="1"/>
</dbReference>
<organism evidence="17 18">
    <name type="scientific">Blastomyces percursus</name>
    <dbReference type="NCBI Taxonomy" id="1658174"/>
    <lineage>
        <taxon>Eukaryota</taxon>
        <taxon>Fungi</taxon>
        <taxon>Dikarya</taxon>
        <taxon>Ascomycota</taxon>
        <taxon>Pezizomycotina</taxon>
        <taxon>Eurotiomycetes</taxon>
        <taxon>Eurotiomycetidae</taxon>
        <taxon>Onygenales</taxon>
        <taxon>Ajellomycetaceae</taxon>
        <taxon>Blastomyces</taxon>
    </lineage>
</organism>
<evidence type="ECO:0000256" key="4">
    <source>
        <dbReference type="ARBA" id="ARBA00022722"/>
    </source>
</evidence>
<dbReference type="FunFam" id="1.10.150.20:FF:000011">
    <property type="entry name" value="exonuclease 1"/>
    <property type="match status" value="1"/>
</dbReference>
<dbReference type="FunFam" id="3.40.50.1010:FF:000002">
    <property type="entry name" value="Exonuclease 1, putative"/>
    <property type="match status" value="1"/>
</dbReference>
<keyword evidence="10" id="KW-0267">Excision nuclease</keyword>
<comment type="cofactor">
    <cofactor evidence="1">
        <name>Mg(2+)</name>
        <dbReference type="ChEBI" id="CHEBI:18420"/>
    </cofactor>
</comment>
<keyword evidence="6" id="KW-0227">DNA damage</keyword>
<dbReference type="SUPFAM" id="SSF47807">
    <property type="entry name" value="5' to 3' exonuclease, C-terminal subdomain"/>
    <property type="match status" value="1"/>
</dbReference>
<protein>
    <submittedName>
        <fullName evidence="17">Uncharacterized protein</fullName>
    </submittedName>
</protein>
<evidence type="ECO:0000256" key="2">
    <source>
        <dbReference type="ARBA" id="ARBA00004123"/>
    </source>
</evidence>
<dbReference type="AlphaFoldDB" id="A0A1J9R806"/>
<keyword evidence="7" id="KW-0378">Hydrolase</keyword>
<name>A0A1J9R806_9EURO</name>
<dbReference type="CDD" id="cd09908">
    <property type="entry name" value="H3TH_EXO1"/>
    <property type="match status" value="1"/>
</dbReference>
<dbReference type="InterPro" id="IPR006085">
    <property type="entry name" value="XPG_DNA_repair_N"/>
</dbReference>
<dbReference type="GO" id="GO:0005634">
    <property type="term" value="C:nucleus"/>
    <property type="evidence" value="ECO:0007669"/>
    <property type="project" value="UniProtKB-SubCell"/>
</dbReference>
<evidence type="ECO:0000256" key="13">
    <source>
        <dbReference type="ARBA" id="ARBA00023242"/>
    </source>
</evidence>
<accession>A0A1J9R806</accession>
<keyword evidence="11" id="KW-0238">DNA-binding</keyword>
<dbReference type="Pfam" id="PF00867">
    <property type="entry name" value="XPG_I"/>
    <property type="match status" value="1"/>
</dbReference>
<evidence type="ECO:0000256" key="5">
    <source>
        <dbReference type="ARBA" id="ARBA00022723"/>
    </source>
</evidence>
<dbReference type="Pfam" id="PF00752">
    <property type="entry name" value="XPG_N"/>
    <property type="match status" value="1"/>
</dbReference>
<dbReference type="OrthoDB" id="26491at2759"/>
<dbReference type="InterPro" id="IPR008918">
    <property type="entry name" value="HhH2"/>
</dbReference>
<dbReference type="VEuPathDB" id="FungiDB:ACJ73_04010"/>
<keyword evidence="5" id="KW-0479">Metal-binding</keyword>
<keyword evidence="9" id="KW-0460">Magnesium</keyword>
<reference evidence="17 18" key="1">
    <citation type="submission" date="2015-08" db="EMBL/GenBank/DDBJ databases">
        <title>Emmonsia species relationships and genome sequence.</title>
        <authorList>
            <person name="Cuomo C.A."/>
            <person name="Schwartz I.S."/>
            <person name="Kenyon C."/>
            <person name="De Hoog G.S."/>
            <person name="Govender N.P."/>
            <person name="Botha A."/>
            <person name="Moreno L."/>
            <person name="De Vries M."/>
            <person name="Munoz J.F."/>
            <person name="Stielow J.B."/>
        </authorList>
    </citation>
    <scope>NUCLEOTIDE SEQUENCE [LARGE SCALE GENOMIC DNA]</scope>
    <source>
        <strain evidence="17 18">EI222</strain>
    </source>
</reference>
<keyword evidence="8" id="KW-0269">Exonuclease</keyword>
<dbReference type="SMART" id="SM00484">
    <property type="entry name" value="XPGI"/>
    <property type="match status" value="1"/>
</dbReference>
<dbReference type="InterPro" id="IPR037315">
    <property type="entry name" value="EXO1_H3TH"/>
</dbReference>
<dbReference type="STRING" id="1658174.A0A1J9R806"/>
<dbReference type="Gene3D" id="1.10.150.20">
    <property type="entry name" value="5' to 3' exonuclease, C-terminal subdomain"/>
    <property type="match status" value="1"/>
</dbReference>
<dbReference type="PANTHER" id="PTHR11081:SF65">
    <property type="entry name" value="DNA DAMAGE-INDUCIBLE PROTEIN DIN7-RELATED"/>
    <property type="match status" value="1"/>
</dbReference>
<dbReference type="EMBL" id="LGTZ01000522">
    <property type="protein sequence ID" value="OJD24623.1"/>
    <property type="molecule type" value="Genomic_DNA"/>
</dbReference>
<dbReference type="InterPro" id="IPR029060">
    <property type="entry name" value="PIN-like_dom_sf"/>
</dbReference>
<dbReference type="CDD" id="cd09857">
    <property type="entry name" value="PIN_EXO1"/>
    <property type="match status" value="1"/>
</dbReference>
<comment type="caution">
    <text evidence="17">The sequence shown here is derived from an EMBL/GenBank/DDBJ whole genome shotgun (WGS) entry which is preliminary data.</text>
</comment>
<dbReference type="InterPro" id="IPR019974">
    <property type="entry name" value="XPG_CS"/>
</dbReference>
<comment type="subcellular location">
    <subcellularLocation>
        <location evidence="2">Nucleus</location>
    </subcellularLocation>
</comment>
<dbReference type="GO" id="GO:0003677">
    <property type="term" value="F:DNA binding"/>
    <property type="evidence" value="ECO:0007669"/>
    <property type="project" value="UniProtKB-KW"/>
</dbReference>
<keyword evidence="4" id="KW-0540">Nuclease</keyword>